<keyword evidence="2" id="KW-1185">Reference proteome</keyword>
<evidence type="ECO:0000313" key="2">
    <source>
        <dbReference type="Proteomes" id="UP000244334"/>
    </source>
</evidence>
<keyword evidence="1" id="KW-0378">Hydrolase</keyword>
<proteinExistence type="predicted"/>
<dbReference type="Proteomes" id="UP000244334">
    <property type="component" value="Unassembled WGS sequence"/>
</dbReference>
<dbReference type="AlphaFoldDB" id="A0A328TSQ9"/>
<dbReference type="GO" id="GO:0016787">
    <property type="term" value="F:hydrolase activity"/>
    <property type="evidence" value="ECO:0007669"/>
    <property type="project" value="UniProtKB-KW"/>
</dbReference>
<dbReference type="EC" id="3.6.3.4" evidence="1"/>
<evidence type="ECO:0000313" key="1">
    <source>
        <dbReference type="EMBL" id="RAP70804.1"/>
    </source>
</evidence>
<reference evidence="1" key="1">
    <citation type="submission" date="2018-04" db="EMBL/GenBank/DDBJ databases">
        <title>Genomes of the Obligate Erwinia dacicola and Facultative Enterobacter sp. OLF Endosymbionts of the Olive Fruit fly, Bactrocera oleae.</title>
        <authorList>
            <person name="Estes A.M."/>
            <person name="Hearn D.J."/>
            <person name="Agarwal S."/>
            <person name="Pierson E.A."/>
            <person name="Dunning-Hotopp J.C."/>
        </authorList>
    </citation>
    <scope>NUCLEOTIDE SEQUENCE [LARGE SCALE GENOMIC DNA]</scope>
    <source>
        <strain evidence="1">Oroville</strain>
    </source>
</reference>
<gene>
    <name evidence="1" type="primary">ybaR</name>
    <name evidence="1" type="ORF">ACZ87_02392</name>
</gene>
<accession>A0A328TSQ9</accession>
<sequence length="82" mass="8943">MIISLINLGHMLEQRARQLSSQALEKLLDLTPPTARVVTDHGEQSAALSAVTLGRRCGSTPAIACRLMARLSKAKLSWTRQC</sequence>
<protein>
    <submittedName>
        <fullName evidence="1">Copper-transporting P-type ATPase domain protein</fullName>
        <ecNumber evidence="1">3.6.3.4</ecNumber>
    </submittedName>
</protein>
<organism evidence="1 2">
    <name type="scientific">Candidatus Erwinia dacicola</name>
    <dbReference type="NCBI Taxonomy" id="252393"/>
    <lineage>
        <taxon>Bacteria</taxon>
        <taxon>Pseudomonadati</taxon>
        <taxon>Pseudomonadota</taxon>
        <taxon>Gammaproteobacteria</taxon>
        <taxon>Enterobacterales</taxon>
        <taxon>Erwiniaceae</taxon>
        <taxon>Erwinia</taxon>
    </lineage>
</organism>
<dbReference type="EMBL" id="LJAM02000259">
    <property type="protein sequence ID" value="RAP70804.1"/>
    <property type="molecule type" value="Genomic_DNA"/>
</dbReference>
<comment type="caution">
    <text evidence="1">The sequence shown here is derived from an EMBL/GenBank/DDBJ whole genome shotgun (WGS) entry which is preliminary data.</text>
</comment>
<name>A0A328TSQ9_9GAMM</name>